<protein>
    <submittedName>
        <fullName evidence="1">Host cell division inhibitor Icd-like protein</fullName>
    </submittedName>
</protein>
<dbReference type="AlphaFoldDB" id="A0A725HTD0"/>
<accession>A0A725HTD0</accession>
<dbReference type="InterPro" id="IPR018880">
    <property type="entry name" value="Phage_P4_Ash"/>
</dbReference>
<feature type="non-terminal residue" evidence="1">
    <location>
        <position position="52"/>
    </location>
</feature>
<sequence>MMPERINPHFSGLHPAVISRYSFSAAAKSAAGIGVPRNSMATPDAPSVFFFV</sequence>
<gene>
    <name evidence="1" type="ORF">G2903_19735</name>
</gene>
<name>A0A725HTD0_SALET</name>
<proteinExistence type="predicted"/>
<organism evidence="1">
    <name type="scientific">Salmonella enterica subsp. enterica serovar Agama</name>
    <dbReference type="NCBI Taxonomy" id="399581"/>
    <lineage>
        <taxon>Bacteria</taxon>
        <taxon>Pseudomonadati</taxon>
        <taxon>Pseudomonadota</taxon>
        <taxon>Gammaproteobacteria</taxon>
        <taxon>Enterobacterales</taxon>
        <taxon>Enterobacteriaceae</taxon>
        <taxon>Salmonella</taxon>
    </lineage>
</organism>
<dbReference type="Pfam" id="PF10554">
    <property type="entry name" value="Phage_ASH"/>
    <property type="match status" value="1"/>
</dbReference>
<reference evidence="1" key="1">
    <citation type="journal article" date="2018" name="Genome Biol.">
        <title>SKESA: strategic k-mer extension for scrupulous assemblies.</title>
        <authorList>
            <person name="Souvorov A."/>
            <person name="Agarwala R."/>
            <person name="Lipman D.J."/>
        </authorList>
    </citation>
    <scope>NUCLEOTIDE SEQUENCE</scope>
    <source>
        <strain evidence="1">Salmonella enterica</strain>
    </source>
</reference>
<evidence type="ECO:0000313" key="1">
    <source>
        <dbReference type="EMBL" id="HAE0804504.1"/>
    </source>
</evidence>
<comment type="caution">
    <text evidence="1">The sequence shown here is derived from an EMBL/GenBank/DDBJ whole genome shotgun (WGS) entry which is preliminary data.</text>
</comment>
<reference evidence="1" key="2">
    <citation type="submission" date="2019-04" db="EMBL/GenBank/DDBJ databases">
        <authorList>
            <consortium name="NCBI Pathogen Detection Project"/>
        </authorList>
    </citation>
    <scope>NUCLEOTIDE SEQUENCE</scope>
    <source>
        <strain evidence="1">Salmonella enterica</strain>
    </source>
</reference>
<dbReference type="EMBL" id="DAAQTM010000021">
    <property type="protein sequence ID" value="HAE0804504.1"/>
    <property type="molecule type" value="Genomic_DNA"/>
</dbReference>